<dbReference type="Proteomes" id="UP000076715">
    <property type="component" value="Unassembled WGS sequence"/>
</dbReference>
<feature type="transmembrane region" description="Helical" evidence="4">
    <location>
        <begin position="97"/>
        <end position="119"/>
    </location>
</feature>
<feature type="transmembrane region" description="Helical" evidence="4">
    <location>
        <begin position="68"/>
        <end position="85"/>
    </location>
</feature>
<keyword evidence="4" id="KW-0812">Transmembrane</keyword>
<keyword evidence="2" id="KW-0442">Lipid degradation</keyword>
<sequence>MEELAEDYNLLVKKMRALEILLLVCVTVLPFVKRPLLTVVHRKYVLGFLILTLVLHLSIEGWRWQMLIAYFLILVLLWRIIRVNLSKPSKLTFFRGLGFLMTILLVIIGWVLPIVLPVFSLPEPTGPYRVGTQWIHLKTELKETITKDPTDNRELMIKVWYPSNATVTKKHEPYVDQANRLGFITKYSQGILPSWTINYLDRVKTHVYEGIAIANEKFPILIFSHGYGSKSTGYYALLTELASHGYVIVNMTHTYESLGTTFPDGTMKFFDYDFQAKISSESMKHIDPIKDAFTKDISFKERHKILREASKEYSVTEVIKRWSKDIVYTIDQFDGWNTQGFFKNKLDVTKIGVFGHSVGGGAAGQATIKDNRIKAAANIDGVQWGEMMDTIYHKPFLYISADWPTSHPDINSHAYLHKSTDYFYETKLLKSGHPNFMDIPFMIPIKSIAGTGTIDARLGIEITTQLVTTFFDKHLKKNKTIDLRKLGEHYELLEMTIHKGDSVR</sequence>
<evidence type="ECO:0000313" key="5">
    <source>
        <dbReference type="EMBL" id="KZS42751.1"/>
    </source>
</evidence>
<dbReference type="RefSeq" id="WP_066307747.1">
    <property type="nucleotide sequence ID" value="NZ_LQRT01000001.1"/>
</dbReference>
<evidence type="ECO:0000256" key="2">
    <source>
        <dbReference type="ARBA" id="ARBA00022963"/>
    </source>
</evidence>
<dbReference type="Pfam" id="PF03403">
    <property type="entry name" value="PAF-AH_p_II"/>
    <property type="match status" value="1"/>
</dbReference>
<organism evidence="5 6">
    <name type="scientific">Aquimarina aggregata</name>
    <dbReference type="NCBI Taxonomy" id="1642818"/>
    <lineage>
        <taxon>Bacteria</taxon>
        <taxon>Pseudomonadati</taxon>
        <taxon>Bacteroidota</taxon>
        <taxon>Flavobacteriia</taxon>
        <taxon>Flavobacteriales</taxon>
        <taxon>Flavobacteriaceae</taxon>
        <taxon>Aquimarina</taxon>
    </lineage>
</organism>
<feature type="transmembrane region" description="Helical" evidence="4">
    <location>
        <begin position="15"/>
        <end position="32"/>
    </location>
</feature>
<evidence type="ECO:0000256" key="4">
    <source>
        <dbReference type="SAM" id="Phobius"/>
    </source>
</evidence>
<dbReference type="InterPro" id="IPR029058">
    <property type="entry name" value="AB_hydrolase_fold"/>
</dbReference>
<accession>A0A163CTI2</accession>
<dbReference type="Gene3D" id="3.40.50.1820">
    <property type="entry name" value="alpha/beta hydrolase"/>
    <property type="match status" value="1"/>
</dbReference>
<reference evidence="5 6" key="1">
    <citation type="submission" date="2016-01" db="EMBL/GenBank/DDBJ databases">
        <title>The draft genome sequence of Aquimarina sp. RZW4-3-2.</title>
        <authorList>
            <person name="Wang Y."/>
        </authorList>
    </citation>
    <scope>NUCLEOTIDE SEQUENCE [LARGE SCALE GENOMIC DNA]</scope>
    <source>
        <strain evidence="5 6">RZW4-3-2</strain>
    </source>
</reference>
<keyword evidence="1" id="KW-0378">Hydrolase</keyword>
<proteinExistence type="predicted"/>
<dbReference type="EMBL" id="LQRT01000001">
    <property type="protein sequence ID" value="KZS42751.1"/>
    <property type="molecule type" value="Genomic_DNA"/>
</dbReference>
<evidence type="ECO:0000256" key="1">
    <source>
        <dbReference type="ARBA" id="ARBA00022801"/>
    </source>
</evidence>
<dbReference type="GO" id="GO:0016042">
    <property type="term" value="P:lipid catabolic process"/>
    <property type="evidence" value="ECO:0007669"/>
    <property type="project" value="UniProtKB-KW"/>
</dbReference>
<keyword evidence="4" id="KW-1133">Transmembrane helix</keyword>
<feature type="transmembrane region" description="Helical" evidence="4">
    <location>
        <begin position="44"/>
        <end position="62"/>
    </location>
</feature>
<dbReference type="PANTHER" id="PTHR10272:SF0">
    <property type="entry name" value="PLATELET-ACTIVATING FACTOR ACETYLHYDROLASE"/>
    <property type="match status" value="1"/>
</dbReference>
<gene>
    <name evidence="5" type="ORF">AWE51_15370</name>
</gene>
<dbReference type="PANTHER" id="PTHR10272">
    <property type="entry name" value="PLATELET-ACTIVATING FACTOR ACETYLHYDROLASE"/>
    <property type="match status" value="1"/>
</dbReference>
<dbReference type="GO" id="GO:0003847">
    <property type="term" value="F:1-alkyl-2-acetylglycerophosphocholine esterase activity"/>
    <property type="evidence" value="ECO:0007669"/>
    <property type="project" value="TreeGrafter"/>
</dbReference>
<keyword evidence="4" id="KW-0472">Membrane</keyword>
<keyword evidence="3" id="KW-0443">Lipid metabolism</keyword>
<evidence type="ECO:0000313" key="6">
    <source>
        <dbReference type="Proteomes" id="UP000076715"/>
    </source>
</evidence>
<evidence type="ECO:0000256" key="3">
    <source>
        <dbReference type="ARBA" id="ARBA00023098"/>
    </source>
</evidence>
<dbReference type="AlphaFoldDB" id="A0A163CTI2"/>
<dbReference type="OrthoDB" id="9814760at2"/>
<keyword evidence="6" id="KW-1185">Reference proteome</keyword>
<dbReference type="SUPFAM" id="SSF53474">
    <property type="entry name" value="alpha/beta-Hydrolases"/>
    <property type="match status" value="1"/>
</dbReference>
<protein>
    <submittedName>
        <fullName evidence="5">Uncharacterized protein</fullName>
    </submittedName>
</protein>
<name>A0A163CTI2_9FLAO</name>
<comment type="caution">
    <text evidence="5">The sequence shown here is derived from an EMBL/GenBank/DDBJ whole genome shotgun (WGS) entry which is preliminary data.</text>
</comment>